<proteinExistence type="predicted"/>
<reference evidence="1 2" key="1">
    <citation type="submission" date="2018-04" db="EMBL/GenBank/DDBJ databases">
        <title>Pseudomonas sp. nov., isolated from mangrove soil.</title>
        <authorList>
            <person name="Chen C."/>
        </authorList>
    </citation>
    <scope>NUCLEOTIDE SEQUENCE [LARGE SCALE GENOMIC DNA]</scope>
    <source>
        <strain evidence="1 2">JCM 14246</strain>
    </source>
</reference>
<gene>
    <name evidence="1" type="ORF">DBO86_23005</name>
</gene>
<evidence type="ECO:0000313" key="2">
    <source>
        <dbReference type="Proteomes" id="UP000244052"/>
    </source>
</evidence>
<dbReference type="AlphaFoldDB" id="A0A2T5PGL0"/>
<organism evidence="1 2">
    <name type="scientific">Ectopseudomonas oleovorans</name>
    <name type="common">Pseudomonas oleovorans</name>
    <dbReference type="NCBI Taxonomy" id="301"/>
    <lineage>
        <taxon>Bacteria</taxon>
        <taxon>Pseudomonadati</taxon>
        <taxon>Pseudomonadota</taxon>
        <taxon>Gammaproteobacteria</taxon>
        <taxon>Pseudomonadales</taxon>
        <taxon>Pseudomonadaceae</taxon>
        <taxon>Ectopseudomonas</taxon>
    </lineage>
</organism>
<sequence length="107" mass="12028">MSEQVRATTDRLSQAIAILEQERARISGAKKFTGKECETCGESVRYTATGRCVECAFRSTEESRKVAELDRKLRDALASESRAWARVAELEDKYEPRDDADIARVAL</sequence>
<dbReference type="EMBL" id="QASO01000129">
    <property type="protein sequence ID" value="PTU76868.1"/>
    <property type="molecule type" value="Genomic_DNA"/>
</dbReference>
<accession>A0A2T5PGL0</accession>
<protein>
    <submittedName>
        <fullName evidence="1">Uncharacterized protein</fullName>
    </submittedName>
</protein>
<comment type="caution">
    <text evidence="1">The sequence shown here is derived from an EMBL/GenBank/DDBJ whole genome shotgun (WGS) entry which is preliminary data.</text>
</comment>
<name>A0A2T5PGL0_ECTOL</name>
<dbReference type="Proteomes" id="UP000244052">
    <property type="component" value="Unassembled WGS sequence"/>
</dbReference>
<keyword evidence="2" id="KW-1185">Reference proteome</keyword>
<evidence type="ECO:0000313" key="1">
    <source>
        <dbReference type="EMBL" id="PTU76868.1"/>
    </source>
</evidence>